<gene>
    <name evidence="2" type="ORF">Aph01nite_56340</name>
</gene>
<evidence type="ECO:0000256" key="1">
    <source>
        <dbReference type="SAM" id="MobiDB-lite"/>
    </source>
</evidence>
<dbReference type="EMBL" id="BOOA01000053">
    <property type="protein sequence ID" value="GIH27324.1"/>
    <property type="molecule type" value="Genomic_DNA"/>
</dbReference>
<proteinExistence type="predicted"/>
<evidence type="ECO:0000313" key="3">
    <source>
        <dbReference type="Proteomes" id="UP000640052"/>
    </source>
</evidence>
<comment type="caution">
    <text evidence="2">The sequence shown here is derived from an EMBL/GenBank/DDBJ whole genome shotgun (WGS) entry which is preliminary data.</text>
</comment>
<dbReference type="AlphaFoldDB" id="A0A919QGA5"/>
<dbReference type="RefSeq" id="WP_204043981.1">
    <property type="nucleotide sequence ID" value="NZ_BOOA01000053.1"/>
</dbReference>
<reference evidence="2" key="1">
    <citation type="submission" date="2021-01" db="EMBL/GenBank/DDBJ databases">
        <title>Whole genome shotgun sequence of Acrocarpospora phusangensis NBRC 108782.</title>
        <authorList>
            <person name="Komaki H."/>
            <person name="Tamura T."/>
        </authorList>
    </citation>
    <scope>NUCLEOTIDE SEQUENCE</scope>
    <source>
        <strain evidence="2">NBRC 108782</strain>
    </source>
</reference>
<protein>
    <submittedName>
        <fullName evidence="2">Uncharacterized protein</fullName>
    </submittedName>
</protein>
<dbReference type="Proteomes" id="UP000640052">
    <property type="component" value="Unassembled WGS sequence"/>
</dbReference>
<feature type="region of interest" description="Disordered" evidence="1">
    <location>
        <begin position="1"/>
        <end position="57"/>
    </location>
</feature>
<evidence type="ECO:0000313" key="2">
    <source>
        <dbReference type="EMBL" id="GIH27324.1"/>
    </source>
</evidence>
<keyword evidence="3" id="KW-1185">Reference proteome</keyword>
<sequence>MSEMNSLDAAEADLVEQSRTLRPDEGPWPLEISLEADPADAAEQGREVGLDDEDDYR</sequence>
<organism evidence="2 3">
    <name type="scientific">Acrocarpospora phusangensis</name>
    <dbReference type="NCBI Taxonomy" id="1070424"/>
    <lineage>
        <taxon>Bacteria</taxon>
        <taxon>Bacillati</taxon>
        <taxon>Actinomycetota</taxon>
        <taxon>Actinomycetes</taxon>
        <taxon>Streptosporangiales</taxon>
        <taxon>Streptosporangiaceae</taxon>
        <taxon>Acrocarpospora</taxon>
    </lineage>
</organism>
<accession>A0A919QGA5</accession>
<name>A0A919QGA5_9ACTN</name>